<comment type="subcellular location">
    <subcellularLocation>
        <location evidence="1 9">Cytoplasm</location>
    </subcellularLocation>
</comment>
<dbReference type="InterPro" id="IPR050090">
    <property type="entry name" value="Tyrosine_recombinase_XerCD"/>
</dbReference>
<comment type="caution">
    <text evidence="12">The sequence shown here is derived from an EMBL/GenBank/DDBJ whole genome shotgun (WGS) entry which is preliminary data.</text>
</comment>
<dbReference type="SUPFAM" id="SSF56349">
    <property type="entry name" value="DNA breaking-rejoining enzymes"/>
    <property type="match status" value="1"/>
</dbReference>
<proteinExistence type="inferred from homology"/>
<keyword evidence="7 9" id="KW-0233">DNA recombination</keyword>
<dbReference type="CDD" id="cd00798">
    <property type="entry name" value="INT_XerDC_C"/>
    <property type="match status" value="1"/>
</dbReference>
<dbReference type="InterPro" id="IPR002104">
    <property type="entry name" value="Integrase_catalytic"/>
</dbReference>
<keyword evidence="8 9" id="KW-0131">Cell cycle</keyword>
<dbReference type="Gene3D" id="1.10.150.130">
    <property type="match status" value="1"/>
</dbReference>
<dbReference type="PROSITE" id="PS51900">
    <property type="entry name" value="CB"/>
    <property type="match status" value="1"/>
</dbReference>
<dbReference type="InterPro" id="IPR023009">
    <property type="entry name" value="Tyrosine_recombinase_XerC/XerD"/>
</dbReference>
<feature type="active site" evidence="9">
    <location>
        <position position="172"/>
    </location>
</feature>
<comment type="similarity">
    <text evidence="9">Belongs to the 'phage' integrase family. XerC subfamily.</text>
</comment>
<dbReference type="InterPro" id="IPR011010">
    <property type="entry name" value="DNA_brk_join_enz"/>
</dbReference>
<evidence type="ECO:0000256" key="7">
    <source>
        <dbReference type="ARBA" id="ARBA00023172"/>
    </source>
</evidence>
<dbReference type="InterPro" id="IPR013762">
    <property type="entry name" value="Integrase-like_cat_sf"/>
</dbReference>
<feature type="active site" description="O-(3'-phospho-DNA)-tyrosine intermediate" evidence="9">
    <location>
        <position position="285"/>
    </location>
</feature>
<keyword evidence="2 9" id="KW-0963">Cytoplasm</keyword>
<evidence type="ECO:0000259" key="11">
    <source>
        <dbReference type="PROSITE" id="PS51900"/>
    </source>
</evidence>
<evidence type="ECO:0000256" key="4">
    <source>
        <dbReference type="ARBA" id="ARBA00022829"/>
    </source>
</evidence>
<dbReference type="Proteomes" id="UP000179243">
    <property type="component" value="Unassembled WGS sequence"/>
</dbReference>
<keyword evidence="4 9" id="KW-0159">Chromosome partition</keyword>
<evidence type="ECO:0000256" key="8">
    <source>
        <dbReference type="ARBA" id="ARBA00023306"/>
    </source>
</evidence>
<evidence type="ECO:0000256" key="5">
    <source>
        <dbReference type="ARBA" id="ARBA00022908"/>
    </source>
</evidence>
<dbReference type="Gene3D" id="1.10.443.10">
    <property type="entry name" value="Intergrase catalytic core"/>
    <property type="match status" value="1"/>
</dbReference>
<dbReference type="PANTHER" id="PTHR30349">
    <property type="entry name" value="PHAGE INTEGRASE-RELATED"/>
    <property type="match status" value="1"/>
</dbReference>
<dbReference type="GO" id="GO:0006313">
    <property type="term" value="P:DNA transposition"/>
    <property type="evidence" value="ECO:0007669"/>
    <property type="project" value="UniProtKB-UniRule"/>
</dbReference>
<dbReference type="PROSITE" id="PS51898">
    <property type="entry name" value="TYR_RECOMBINASE"/>
    <property type="match status" value="1"/>
</dbReference>
<evidence type="ECO:0000313" key="12">
    <source>
        <dbReference type="EMBL" id="OGK02692.1"/>
    </source>
</evidence>
<keyword evidence="6 9" id="KW-0238">DNA-binding</keyword>
<dbReference type="Pfam" id="PF00589">
    <property type="entry name" value="Phage_integrase"/>
    <property type="match status" value="1"/>
</dbReference>
<dbReference type="InterPro" id="IPR004107">
    <property type="entry name" value="Integrase_SAM-like_N"/>
</dbReference>
<protein>
    <recommendedName>
        <fullName evidence="9">Tyrosine recombinase XerC</fullName>
    </recommendedName>
</protein>
<evidence type="ECO:0000256" key="3">
    <source>
        <dbReference type="ARBA" id="ARBA00022618"/>
    </source>
</evidence>
<evidence type="ECO:0000259" key="10">
    <source>
        <dbReference type="PROSITE" id="PS51898"/>
    </source>
</evidence>
<feature type="domain" description="Core-binding (CB)" evidence="11">
    <location>
        <begin position="1"/>
        <end position="87"/>
    </location>
</feature>
<feature type="active site" evidence="9">
    <location>
        <position position="276"/>
    </location>
</feature>
<dbReference type="AlphaFoldDB" id="A0A1F7F812"/>
<feature type="active site" evidence="9">
    <location>
        <position position="148"/>
    </location>
</feature>
<reference evidence="12 13" key="1">
    <citation type="journal article" date="2016" name="Nat. Commun.">
        <title>Thousands of microbial genomes shed light on interconnected biogeochemical processes in an aquifer system.</title>
        <authorList>
            <person name="Anantharaman K."/>
            <person name="Brown C.T."/>
            <person name="Hug L.A."/>
            <person name="Sharon I."/>
            <person name="Castelle C.J."/>
            <person name="Probst A.J."/>
            <person name="Thomas B.C."/>
            <person name="Singh A."/>
            <person name="Wilkins M.J."/>
            <person name="Karaoz U."/>
            <person name="Brodie E.L."/>
            <person name="Williams K.H."/>
            <person name="Hubbard S.S."/>
            <person name="Banfield J.F."/>
        </authorList>
    </citation>
    <scope>NUCLEOTIDE SEQUENCE [LARGE SCALE GENOMIC DNA]</scope>
</reference>
<keyword evidence="5 9" id="KW-0229">DNA integration</keyword>
<dbReference type="HAMAP" id="MF_01808">
    <property type="entry name" value="Recomb_XerC_XerD"/>
    <property type="match status" value="1"/>
</dbReference>
<feature type="domain" description="Tyr recombinase" evidence="10">
    <location>
        <begin position="108"/>
        <end position="298"/>
    </location>
</feature>
<evidence type="ECO:0000256" key="6">
    <source>
        <dbReference type="ARBA" id="ARBA00023125"/>
    </source>
</evidence>
<dbReference type="GO" id="GO:0009037">
    <property type="term" value="F:tyrosine-based site-specific recombinase activity"/>
    <property type="evidence" value="ECO:0007669"/>
    <property type="project" value="UniProtKB-UniRule"/>
</dbReference>
<comment type="subunit">
    <text evidence="9">Forms a cyclic heterotetrameric complex composed of two molecules of XerC and two molecules of XerD.</text>
</comment>
<dbReference type="GO" id="GO:0007059">
    <property type="term" value="P:chromosome segregation"/>
    <property type="evidence" value="ECO:0007669"/>
    <property type="project" value="UniProtKB-UniRule"/>
</dbReference>
<comment type="function">
    <text evidence="9">Site-specific tyrosine recombinase, which acts by catalyzing the cutting and rejoining of the recombining DNA molecules. The XerC-XerD complex is essential to convert dimers of the bacterial chromosome into monomers to permit their segregation at cell division. It also contributes to the segregational stability of plasmids.</text>
</comment>
<dbReference type="PANTHER" id="PTHR30349:SF77">
    <property type="entry name" value="TYROSINE RECOMBINASE XERC"/>
    <property type="match status" value="1"/>
</dbReference>
<dbReference type="Pfam" id="PF02899">
    <property type="entry name" value="Phage_int_SAM_1"/>
    <property type="match status" value="1"/>
</dbReference>
<evidence type="ECO:0000256" key="9">
    <source>
        <dbReference type="HAMAP-Rule" id="MF_01808"/>
    </source>
</evidence>
<evidence type="ECO:0000313" key="13">
    <source>
        <dbReference type="Proteomes" id="UP000179243"/>
    </source>
</evidence>
<dbReference type="GO" id="GO:0051301">
    <property type="term" value="P:cell division"/>
    <property type="evidence" value="ECO:0007669"/>
    <property type="project" value="UniProtKB-KW"/>
</dbReference>
<keyword evidence="3 9" id="KW-0132">Cell division</keyword>
<name>A0A1F7F812_UNCRA</name>
<dbReference type="InterPro" id="IPR044068">
    <property type="entry name" value="CB"/>
</dbReference>
<evidence type="ECO:0000256" key="2">
    <source>
        <dbReference type="ARBA" id="ARBA00022490"/>
    </source>
</evidence>
<dbReference type="EMBL" id="MFYX01000103">
    <property type="protein sequence ID" value="OGK02692.1"/>
    <property type="molecule type" value="Genomic_DNA"/>
</dbReference>
<dbReference type="GO" id="GO:0003677">
    <property type="term" value="F:DNA binding"/>
    <property type="evidence" value="ECO:0007669"/>
    <property type="project" value="UniProtKB-UniRule"/>
</dbReference>
<dbReference type="InterPro" id="IPR010998">
    <property type="entry name" value="Integrase_recombinase_N"/>
</dbReference>
<evidence type="ECO:0000256" key="1">
    <source>
        <dbReference type="ARBA" id="ARBA00004496"/>
    </source>
</evidence>
<dbReference type="GO" id="GO:0005737">
    <property type="term" value="C:cytoplasm"/>
    <property type="evidence" value="ECO:0007669"/>
    <property type="project" value="UniProtKB-SubCell"/>
</dbReference>
<organism evidence="12 13">
    <name type="scientific">Candidatus Raymondbacteria bacterium RIFOXYD12_FULL_49_13</name>
    <dbReference type="NCBI Taxonomy" id="1817890"/>
    <lineage>
        <taxon>Bacteria</taxon>
        <taxon>Raymondiibacteriota</taxon>
    </lineage>
</organism>
<feature type="active site" evidence="9">
    <location>
        <position position="253"/>
    </location>
</feature>
<accession>A0A1F7F812</accession>
<feature type="active site" evidence="9">
    <location>
        <position position="250"/>
    </location>
</feature>
<gene>
    <name evidence="9" type="primary">xerC</name>
    <name evidence="12" type="ORF">A2519_09510</name>
</gene>
<sequence length="304" mass="34414">MREELNNFLNYIKREKNLSVNTWLAYKRDLSQFLDFVETQAKRDAALNDLSKDAIRRFLAEISYRRLQKSSIARKLVAIKAFCKYLCLFDKIAANPALAIASPKKEKRLPVFLEEAETERMETCAAGDDFAHLRNTAILELFYGSGIRLSELTGLSIRSINEQDRTVRVLGKGGKERIVALTAAYCAAHRAYLTQRDALLRERTAQKGGLIASDALFLNKRGTRITNRMVQRIVRACLASVTDKKKKSPHVLRHTFATHLLNAGADLLAVKELLGHENLSTTQIYTHVTAEKLKKVYEKAHPRA</sequence>